<dbReference type="PANTHER" id="PTHR43155:SF2">
    <property type="entry name" value="CYCLIC DI-GMP PHOSPHODIESTERASE PA4108"/>
    <property type="match status" value="1"/>
</dbReference>
<reference evidence="3 4" key="1">
    <citation type="submission" date="2016-10" db="EMBL/GenBank/DDBJ databases">
        <authorList>
            <person name="de Groot N.N."/>
        </authorList>
    </citation>
    <scope>NUCLEOTIDE SEQUENCE [LARGE SCALE GENOMIC DNA]</scope>
    <source>
        <strain evidence="3 4">DSM 8423</strain>
    </source>
</reference>
<evidence type="ECO:0000313" key="3">
    <source>
        <dbReference type="EMBL" id="SEM05170.1"/>
    </source>
</evidence>
<dbReference type="AlphaFoldDB" id="A0A1H7V812"/>
<dbReference type="CDD" id="cd00077">
    <property type="entry name" value="HDc"/>
    <property type="match status" value="1"/>
</dbReference>
<dbReference type="RefSeq" id="WP_093882218.1">
    <property type="nucleotide sequence ID" value="NZ_FOBS01000003.1"/>
</dbReference>
<dbReference type="PANTHER" id="PTHR43155">
    <property type="entry name" value="CYCLIC DI-GMP PHOSPHODIESTERASE PA4108-RELATED"/>
    <property type="match status" value="1"/>
</dbReference>
<keyword evidence="4" id="KW-1185">Reference proteome</keyword>
<sequence>MHKQFKTRDLKVGMHVLLDMPWHLHPFLRSSFSLSSEKDIQRLIKAGIEEVVVDTAMCKDLPSASPAAGKSTPAQKASSNSSAWSPEQLIPSELREAIGDSRLAPSEKAGIVRKSCLILMDRLLESPTAENIHTAKQGIYDVVDLIASEQETAQHLLAITSHDFYTYTHSVNVGILSVSLCKAFFNRSGFHNMRELGAAFFLHDLGKVNIDSGYINKPGKLTDEEMQQMKKHPVYGFNILHKAHELSEECKLVVLEHHERTDGNGYPAKLRENEIHIYARICSIADVYDALTSQRSYKQPLAPFKALKVMKEEMIGHFQQDLFEKFVKLFS</sequence>
<organism evidence="3 4">
    <name type="scientific">Syntrophus gentianae</name>
    <dbReference type="NCBI Taxonomy" id="43775"/>
    <lineage>
        <taxon>Bacteria</taxon>
        <taxon>Pseudomonadati</taxon>
        <taxon>Thermodesulfobacteriota</taxon>
        <taxon>Syntrophia</taxon>
        <taxon>Syntrophales</taxon>
        <taxon>Syntrophaceae</taxon>
        <taxon>Syntrophus</taxon>
    </lineage>
</organism>
<evidence type="ECO:0000256" key="1">
    <source>
        <dbReference type="SAM" id="MobiDB-lite"/>
    </source>
</evidence>
<dbReference type="InterPro" id="IPR021812">
    <property type="entry name" value="DUF3391"/>
</dbReference>
<feature type="domain" description="HD-GYP" evidence="2">
    <location>
        <begin position="144"/>
        <end position="331"/>
    </location>
</feature>
<evidence type="ECO:0000259" key="2">
    <source>
        <dbReference type="PROSITE" id="PS51832"/>
    </source>
</evidence>
<dbReference type="Pfam" id="PF11871">
    <property type="entry name" value="DUF3391"/>
    <property type="match status" value="1"/>
</dbReference>
<dbReference type="Proteomes" id="UP000198744">
    <property type="component" value="Unassembled WGS sequence"/>
</dbReference>
<gene>
    <name evidence="3" type="ORF">SAMN04489760_10378</name>
</gene>
<protein>
    <submittedName>
        <fullName evidence="3">HD-GYP domain, c-di-GMP phosphodiesterase class II (Or its inactivated variant)</fullName>
    </submittedName>
</protein>
<name>A0A1H7V812_9BACT</name>
<dbReference type="Gene3D" id="1.10.3210.10">
    <property type="entry name" value="Hypothetical protein af1432"/>
    <property type="match status" value="1"/>
</dbReference>
<dbReference type="Pfam" id="PF13487">
    <property type="entry name" value="HD_5"/>
    <property type="match status" value="1"/>
</dbReference>
<dbReference type="PROSITE" id="PS51832">
    <property type="entry name" value="HD_GYP"/>
    <property type="match status" value="1"/>
</dbReference>
<evidence type="ECO:0000313" key="4">
    <source>
        <dbReference type="Proteomes" id="UP000198744"/>
    </source>
</evidence>
<dbReference type="InterPro" id="IPR037522">
    <property type="entry name" value="HD_GYP_dom"/>
</dbReference>
<dbReference type="SMART" id="SM00471">
    <property type="entry name" value="HDc"/>
    <property type="match status" value="1"/>
</dbReference>
<accession>A0A1H7V812</accession>
<feature type="region of interest" description="Disordered" evidence="1">
    <location>
        <begin position="64"/>
        <end position="86"/>
    </location>
</feature>
<dbReference type="InterPro" id="IPR003607">
    <property type="entry name" value="HD/PDEase_dom"/>
</dbReference>
<feature type="compositionally biased region" description="Polar residues" evidence="1">
    <location>
        <begin position="72"/>
        <end position="85"/>
    </location>
</feature>
<proteinExistence type="predicted"/>
<dbReference type="EMBL" id="FOBS01000003">
    <property type="protein sequence ID" value="SEM05170.1"/>
    <property type="molecule type" value="Genomic_DNA"/>
</dbReference>
<dbReference type="STRING" id="43775.SAMN04489760_10378"/>
<dbReference type="OrthoDB" id="9764337at2"/>
<dbReference type="SUPFAM" id="SSF109604">
    <property type="entry name" value="HD-domain/PDEase-like"/>
    <property type="match status" value="1"/>
</dbReference>